<dbReference type="RefSeq" id="WP_090293809.1">
    <property type="nucleotide sequence ID" value="NZ_FNKI01000002.1"/>
</dbReference>
<reference evidence="2" key="1">
    <citation type="submission" date="2016-10" db="EMBL/GenBank/DDBJ databases">
        <authorList>
            <person name="Varghese N."/>
            <person name="Submissions S."/>
        </authorList>
    </citation>
    <scope>NUCLEOTIDE SEQUENCE [LARGE SCALE GENOMIC DNA]</scope>
    <source>
        <strain evidence="2">DSM 25030</strain>
    </source>
</reference>
<sequence>MKKRLSIIIPIIALNISCNQSVSTNPEKQQNKSKVEIQKESESLNKIKNEQFIQNDSLAYAFEAELEVLATTSPKFSLKVRPYQNHHDENVIDTIKTYKFDKTELEFYKASNWEHIIGGVIKNSEIYLGDSIKVGITKATLGKKLNISINSDIVQLGNLEQTSLFIFEFNNDVLNTIKFEGYFD</sequence>
<name>A0A1H2Q9U9_9FLAO</name>
<evidence type="ECO:0000313" key="1">
    <source>
        <dbReference type="EMBL" id="SDW04027.1"/>
    </source>
</evidence>
<protein>
    <submittedName>
        <fullName evidence="1">Uncharacterized protein</fullName>
    </submittedName>
</protein>
<evidence type="ECO:0000313" key="2">
    <source>
        <dbReference type="Proteomes" id="UP000199592"/>
    </source>
</evidence>
<proteinExistence type="predicted"/>
<organism evidence="1 2">
    <name type="scientific">Flagellimonas zhangzhouensis</name>
    <dbReference type="NCBI Taxonomy" id="1073328"/>
    <lineage>
        <taxon>Bacteria</taxon>
        <taxon>Pseudomonadati</taxon>
        <taxon>Bacteroidota</taxon>
        <taxon>Flavobacteriia</taxon>
        <taxon>Flavobacteriales</taxon>
        <taxon>Flavobacteriaceae</taxon>
        <taxon>Flagellimonas</taxon>
    </lineage>
</organism>
<accession>A0A1H2Q9U9</accession>
<gene>
    <name evidence="1" type="ORF">SAMN04487892_0141</name>
</gene>
<dbReference type="OrthoDB" id="1447344at2"/>
<dbReference type="EMBL" id="FNMY01000001">
    <property type="protein sequence ID" value="SDW04027.1"/>
    <property type="molecule type" value="Genomic_DNA"/>
</dbReference>
<dbReference type="Proteomes" id="UP000199592">
    <property type="component" value="Unassembled WGS sequence"/>
</dbReference>
<keyword evidence="2" id="KW-1185">Reference proteome</keyword>
<dbReference type="AlphaFoldDB" id="A0A1H2Q9U9"/>